<name>A0A382DUZ2_9ZZZZ</name>
<dbReference type="Pfam" id="PF13023">
    <property type="entry name" value="HD_3"/>
    <property type="match status" value="1"/>
</dbReference>
<proteinExistence type="predicted"/>
<accession>A0A382DUZ2</accession>
<evidence type="ECO:0000256" key="2">
    <source>
        <dbReference type="ARBA" id="ARBA00022801"/>
    </source>
</evidence>
<keyword evidence="1" id="KW-0479">Metal-binding</keyword>
<dbReference type="InterPro" id="IPR039356">
    <property type="entry name" value="YfbR/HDDC2"/>
</dbReference>
<evidence type="ECO:0000259" key="3">
    <source>
        <dbReference type="Pfam" id="PF13023"/>
    </source>
</evidence>
<reference evidence="4" key="1">
    <citation type="submission" date="2018-05" db="EMBL/GenBank/DDBJ databases">
        <authorList>
            <person name="Lanie J.A."/>
            <person name="Ng W.-L."/>
            <person name="Kazmierczak K.M."/>
            <person name="Andrzejewski T.M."/>
            <person name="Davidsen T.M."/>
            <person name="Wayne K.J."/>
            <person name="Tettelin H."/>
            <person name="Glass J.I."/>
            <person name="Rusch D."/>
            <person name="Podicherti R."/>
            <person name="Tsui H.-C.T."/>
            <person name="Winkler M.E."/>
        </authorList>
    </citation>
    <scope>NUCLEOTIDE SEQUENCE</scope>
</reference>
<evidence type="ECO:0000256" key="1">
    <source>
        <dbReference type="ARBA" id="ARBA00022723"/>
    </source>
</evidence>
<sequence>MIRFEQQINFLKEVDKLKNIIRRNYLCDGNRFENTAEHSWHLALMVMTLAEHANNEIDILKTILMLLIHDLVEIDAGDTYCYDSTGNETKAKREEAAADRIFSLLPLDQQKVYHQLWREFEERETPESQFANAVDRLMPLIQNVETGGKTWQKNHISESQVLERNLPINDGSAVLWNYAKFLIKSSVTKGILNN</sequence>
<keyword evidence="2" id="KW-0378">Hydrolase</keyword>
<dbReference type="AlphaFoldDB" id="A0A382DUZ2"/>
<dbReference type="SUPFAM" id="SSF109604">
    <property type="entry name" value="HD-domain/PDEase-like"/>
    <property type="match status" value="1"/>
</dbReference>
<dbReference type="PANTHER" id="PTHR11845:SF13">
    <property type="entry name" value="5'-DEOXYNUCLEOTIDASE HDDC2"/>
    <property type="match status" value="1"/>
</dbReference>
<dbReference type="GO" id="GO:0046872">
    <property type="term" value="F:metal ion binding"/>
    <property type="evidence" value="ECO:0007669"/>
    <property type="project" value="UniProtKB-KW"/>
</dbReference>
<protein>
    <recommendedName>
        <fullName evidence="3">HD domain-containing protein</fullName>
    </recommendedName>
</protein>
<dbReference type="PANTHER" id="PTHR11845">
    <property type="entry name" value="5'-DEOXYNUCLEOTIDASE HDDC2"/>
    <property type="match status" value="1"/>
</dbReference>
<evidence type="ECO:0000313" key="4">
    <source>
        <dbReference type="EMBL" id="SVB41357.1"/>
    </source>
</evidence>
<dbReference type="EMBL" id="UINC01040875">
    <property type="protein sequence ID" value="SVB41357.1"/>
    <property type="molecule type" value="Genomic_DNA"/>
</dbReference>
<dbReference type="InterPro" id="IPR006674">
    <property type="entry name" value="HD_domain"/>
</dbReference>
<feature type="domain" description="HD" evidence="3">
    <location>
        <begin position="14"/>
        <end position="167"/>
    </location>
</feature>
<dbReference type="GO" id="GO:0002953">
    <property type="term" value="F:5'-deoxynucleotidase activity"/>
    <property type="evidence" value="ECO:0007669"/>
    <property type="project" value="InterPro"/>
</dbReference>
<organism evidence="4">
    <name type="scientific">marine metagenome</name>
    <dbReference type="NCBI Taxonomy" id="408172"/>
    <lineage>
        <taxon>unclassified sequences</taxon>
        <taxon>metagenomes</taxon>
        <taxon>ecological metagenomes</taxon>
    </lineage>
</organism>
<dbReference type="Gene3D" id="1.10.3210.10">
    <property type="entry name" value="Hypothetical protein af1432"/>
    <property type="match status" value="1"/>
</dbReference>
<dbReference type="GO" id="GO:0005737">
    <property type="term" value="C:cytoplasm"/>
    <property type="evidence" value="ECO:0007669"/>
    <property type="project" value="TreeGrafter"/>
</dbReference>
<gene>
    <name evidence="4" type="ORF">METZ01_LOCUS194211</name>
</gene>